<dbReference type="Pfam" id="PF05990">
    <property type="entry name" value="DUF900"/>
    <property type="match status" value="1"/>
</dbReference>
<comment type="caution">
    <text evidence="1">The sequence shown here is derived from an EMBL/GenBank/DDBJ whole genome shotgun (WGS) entry which is preliminary data.</text>
</comment>
<name>A0A5C4MWU0_9RHOB</name>
<organism evidence="1 2">
    <name type="scientific">Rubellimicrobium rubrum</name>
    <dbReference type="NCBI Taxonomy" id="2585369"/>
    <lineage>
        <taxon>Bacteria</taxon>
        <taxon>Pseudomonadati</taxon>
        <taxon>Pseudomonadota</taxon>
        <taxon>Alphaproteobacteria</taxon>
        <taxon>Rhodobacterales</taxon>
        <taxon>Roseobacteraceae</taxon>
        <taxon>Rubellimicrobium</taxon>
    </lineage>
</organism>
<dbReference type="InterPro" id="IPR029058">
    <property type="entry name" value="AB_hydrolase_fold"/>
</dbReference>
<evidence type="ECO:0000313" key="1">
    <source>
        <dbReference type="EMBL" id="TNC50536.1"/>
    </source>
</evidence>
<dbReference type="RefSeq" id="WP_139076332.1">
    <property type="nucleotide sequence ID" value="NZ_VDFU01000007.1"/>
</dbReference>
<keyword evidence="2" id="KW-1185">Reference proteome</keyword>
<gene>
    <name evidence="1" type="ORF">FHG66_08590</name>
</gene>
<dbReference type="InterPro" id="IPR010297">
    <property type="entry name" value="DUF900_hydrolase"/>
</dbReference>
<evidence type="ECO:0000313" key="2">
    <source>
        <dbReference type="Proteomes" id="UP000305887"/>
    </source>
</evidence>
<dbReference type="OrthoDB" id="7303283at2"/>
<reference evidence="1 2" key="1">
    <citation type="submission" date="2019-06" db="EMBL/GenBank/DDBJ databases">
        <title>YIM 131921 draft genome.</title>
        <authorList>
            <person name="Jiang L."/>
        </authorList>
    </citation>
    <scope>NUCLEOTIDE SEQUENCE [LARGE SCALE GENOMIC DNA]</scope>
    <source>
        <strain evidence="1 2">YIM 131921</strain>
    </source>
</reference>
<accession>A0A5C4MWU0</accession>
<dbReference type="EMBL" id="VDFU01000007">
    <property type="protein sequence ID" value="TNC50536.1"/>
    <property type="molecule type" value="Genomic_DNA"/>
</dbReference>
<protein>
    <submittedName>
        <fullName evidence="1">Alpha/beta fold hydrolase</fullName>
    </submittedName>
</protein>
<dbReference type="AlphaFoldDB" id="A0A5C4MWU0"/>
<dbReference type="GO" id="GO:0016787">
    <property type="term" value="F:hydrolase activity"/>
    <property type="evidence" value="ECO:0007669"/>
    <property type="project" value="UniProtKB-KW"/>
</dbReference>
<proteinExistence type="predicted"/>
<sequence length="299" mass="32969">MPILAVRDSALPGTTDLPCVLARLPSRAPVVVMIHGFGFDPFDPQSDPHLHILGLDPDRRRWGAVSWPRRLDLAGDRGLGVAWGWPSTGTIWQANAQAAAQGKKLARFIGILRALDGQRPVHVIAHSLGARVAYSALTDLGPNDVQRVVLIAPALSLAEARAACRSPAGRMAMFVNVTGRENRLFDALLLAALPYRGRRLARRSICDDNWLDLALDDPDVLGTLRQWGWRIRPARVRICHWSGYLRPGVWRLYQDLLLRPDETPLSCLRTATSGPRGPKGLRSVSLQRLKALVRRGVPS</sequence>
<dbReference type="SUPFAM" id="SSF53474">
    <property type="entry name" value="alpha/beta-Hydrolases"/>
    <property type="match status" value="1"/>
</dbReference>
<keyword evidence="1" id="KW-0378">Hydrolase</keyword>
<dbReference type="Proteomes" id="UP000305887">
    <property type="component" value="Unassembled WGS sequence"/>
</dbReference>
<dbReference type="Gene3D" id="3.40.50.1820">
    <property type="entry name" value="alpha/beta hydrolase"/>
    <property type="match status" value="1"/>
</dbReference>